<gene>
    <name evidence="2" type="ORF">G2W53_031112</name>
</gene>
<keyword evidence="3" id="KW-1185">Reference proteome</keyword>
<keyword evidence="1" id="KW-1133">Transmembrane helix</keyword>
<accession>A0A834WDL8</accession>
<organism evidence="2 3">
    <name type="scientific">Senna tora</name>
    <dbReference type="NCBI Taxonomy" id="362788"/>
    <lineage>
        <taxon>Eukaryota</taxon>
        <taxon>Viridiplantae</taxon>
        <taxon>Streptophyta</taxon>
        <taxon>Embryophyta</taxon>
        <taxon>Tracheophyta</taxon>
        <taxon>Spermatophyta</taxon>
        <taxon>Magnoliopsida</taxon>
        <taxon>eudicotyledons</taxon>
        <taxon>Gunneridae</taxon>
        <taxon>Pentapetalae</taxon>
        <taxon>rosids</taxon>
        <taxon>fabids</taxon>
        <taxon>Fabales</taxon>
        <taxon>Fabaceae</taxon>
        <taxon>Caesalpinioideae</taxon>
        <taxon>Cassia clade</taxon>
        <taxon>Senna</taxon>
    </lineage>
</organism>
<feature type="transmembrane region" description="Helical" evidence="1">
    <location>
        <begin position="48"/>
        <end position="71"/>
    </location>
</feature>
<dbReference type="EMBL" id="JAAIUW010000009">
    <property type="protein sequence ID" value="KAF7817143.1"/>
    <property type="molecule type" value="Genomic_DNA"/>
</dbReference>
<sequence length="140" mass="15636">MACSVFIPRTQSASPLVPTLPFRATTVVDSTPSFRRVASLFTVNLSHFHFYTFGVVFCCFTPSCLGVIVVCTKGFVFSLFGAANVGSEVAQDWRLHSYFSRKSRNERATKIQVSKLSTNLLVTICPQKPQRFVCLEKETK</sequence>
<evidence type="ECO:0000313" key="3">
    <source>
        <dbReference type="Proteomes" id="UP000634136"/>
    </source>
</evidence>
<dbReference type="Proteomes" id="UP000634136">
    <property type="component" value="Unassembled WGS sequence"/>
</dbReference>
<protein>
    <submittedName>
        <fullName evidence="2">Uncharacterized protein</fullName>
    </submittedName>
</protein>
<evidence type="ECO:0000256" key="1">
    <source>
        <dbReference type="SAM" id="Phobius"/>
    </source>
</evidence>
<keyword evidence="1" id="KW-0472">Membrane</keyword>
<dbReference type="AlphaFoldDB" id="A0A834WDL8"/>
<evidence type="ECO:0000313" key="2">
    <source>
        <dbReference type="EMBL" id="KAF7817143.1"/>
    </source>
</evidence>
<reference evidence="2" key="1">
    <citation type="submission" date="2020-09" db="EMBL/GenBank/DDBJ databases">
        <title>Genome-Enabled Discovery of Anthraquinone Biosynthesis in Senna tora.</title>
        <authorList>
            <person name="Kang S.-H."/>
            <person name="Pandey R.P."/>
            <person name="Lee C.-M."/>
            <person name="Sim J.-S."/>
            <person name="Jeong J.-T."/>
            <person name="Choi B.-S."/>
            <person name="Jung M."/>
            <person name="Ginzburg D."/>
            <person name="Zhao K."/>
            <person name="Won S.Y."/>
            <person name="Oh T.-J."/>
            <person name="Yu Y."/>
            <person name="Kim N.-H."/>
            <person name="Lee O.R."/>
            <person name="Lee T.-H."/>
            <person name="Bashyal P."/>
            <person name="Kim T.-S."/>
            <person name="Lee W.-H."/>
            <person name="Kawkins C."/>
            <person name="Kim C.-K."/>
            <person name="Kim J.S."/>
            <person name="Ahn B.O."/>
            <person name="Rhee S.Y."/>
            <person name="Sohng J.K."/>
        </authorList>
    </citation>
    <scope>NUCLEOTIDE SEQUENCE</scope>
    <source>
        <tissue evidence="2">Leaf</tissue>
    </source>
</reference>
<name>A0A834WDL8_9FABA</name>
<proteinExistence type="predicted"/>
<comment type="caution">
    <text evidence="2">The sequence shown here is derived from an EMBL/GenBank/DDBJ whole genome shotgun (WGS) entry which is preliminary data.</text>
</comment>
<keyword evidence="1" id="KW-0812">Transmembrane</keyword>